<evidence type="ECO:0000313" key="2">
    <source>
        <dbReference type="Proteomes" id="UP001597368"/>
    </source>
</evidence>
<protein>
    <recommendedName>
        <fullName evidence="3">DUF5753 domain-containing protein</fullName>
    </recommendedName>
</protein>
<dbReference type="RefSeq" id="WP_379581526.1">
    <property type="nucleotide sequence ID" value="NZ_JBHUFV010000081.1"/>
</dbReference>
<sequence>MREHTRTYFLGRLARELELRGLATSLRAEPPSLRVGGEQGSGLLTETVDCVALADGWFYRWSWGEVLASTADPAAAAEKVVRILSAREGP</sequence>
<evidence type="ECO:0000313" key="1">
    <source>
        <dbReference type="EMBL" id="MFD1939337.1"/>
    </source>
</evidence>
<accession>A0ABW4TDA2</accession>
<organism evidence="1 2">
    <name type="scientific">Nonomuraea mangrovi</name>
    <dbReference type="NCBI Taxonomy" id="2316207"/>
    <lineage>
        <taxon>Bacteria</taxon>
        <taxon>Bacillati</taxon>
        <taxon>Actinomycetota</taxon>
        <taxon>Actinomycetes</taxon>
        <taxon>Streptosporangiales</taxon>
        <taxon>Streptosporangiaceae</taxon>
        <taxon>Nonomuraea</taxon>
    </lineage>
</organism>
<gene>
    <name evidence="1" type="ORF">ACFSKW_48535</name>
</gene>
<evidence type="ECO:0008006" key="3">
    <source>
        <dbReference type="Google" id="ProtNLM"/>
    </source>
</evidence>
<proteinExistence type="predicted"/>
<name>A0ABW4TDA2_9ACTN</name>
<reference evidence="2" key="1">
    <citation type="journal article" date="2019" name="Int. J. Syst. Evol. Microbiol.">
        <title>The Global Catalogue of Microorganisms (GCM) 10K type strain sequencing project: providing services to taxonomists for standard genome sequencing and annotation.</title>
        <authorList>
            <consortium name="The Broad Institute Genomics Platform"/>
            <consortium name="The Broad Institute Genome Sequencing Center for Infectious Disease"/>
            <person name="Wu L."/>
            <person name="Ma J."/>
        </authorList>
    </citation>
    <scope>NUCLEOTIDE SEQUENCE [LARGE SCALE GENOMIC DNA]</scope>
    <source>
        <strain evidence="2">ICMP 6774ER</strain>
    </source>
</reference>
<keyword evidence="2" id="KW-1185">Reference proteome</keyword>
<dbReference type="Proteomes" id="UP001597368">
    <property type="component" value="Unassembled WGS sequence"/>
</dbReference>
<dbReference type="EMBL" id="JBHUFV010000081">
    <property type="protein sequence ID" value="MFD1939337.1"/>
    <property type="molecule type" value="Genomic_DNA"/>
</dbReference>
<comment type="caution">
    <text evidence="1">The sequence shown here is derived from an EMBL/GenBank/DDBJ whole genome shotgun (WGS) entry which is preliminary data.</text>
</comment>